<dbReference type="InterPro" id="IPR002933">
    <property type="entry name" value="Peptidase_M20"/>
</dbReference>
<evidence type="ECO:0000313" key="3">
    <source>
        <dbReference type="Proteomes" id="UP001565220"/>
    </source>
</evidence>
<dbReference type="Proteomes" id="UP001565220">
    <property type="component" value="Unassembled WGS sequence"/>
</dbReference>
<evidence type="ECO:0000259" key="1">
    <source>
        <dbReference type="Pfam" id="PF07687"/>
    </source>
</evidence>
<dbReference type="PANTHER" id="PTHR11014">
    <property type="entry name" value="PEPTIDASE M20 FAMILY MEMBER"/>
    <property type="match status" value="1"/>
</dbReference>
<dbReference type="CDD" id="cd03886">
    <property type="entry name" value="M20_Acy1"/>
    <property type="match status" value="1"/>
</dbReference>
<evidence type="ECO:0000313" key="2">
    <source>
        <dbReference type="EMBL" id="MEY8763754.1"/>
    </source>
</evidence>
<dbReference type="InterPro" id="IPR036264">
    <property type="entry name" value="Bact_exopeptidase_dim_dom"/>
</dbReference>
<dbReference type="RefSeq" id="WP_294180685.1">
    <property type="nucleotide sequence ID" value="NZ_JBGFFE010000011.1"/>
</dbReference>
<dbReference type="PANTHER" id="PTHR11014:SF63">
    <property type="entry name" value="METALLOPEPTIDASE, PUTATIVE (AFU_ORTHOLOGUE AFUA_6G09600)-RELATED"/>
    <property type="match status" value="1"/>
</dbReference>
<name>A0ABV4DWX7_9CLOT</name>
<dbReference type="EMBL" id="JBGFFE010000011">
    <property type="protein sequence ID" value="MEY8763754.1"/>
    <property type="molecule type" value="Genomic_DNA"/>
</dbReference>
<dbReference type="PIRSF" id="PIRSF005962">
    <property type="entry name" value="Pept_M20D_amidohydro"/>
    <property type="match status" value="1"/>
</dbReference>
<keyword evidence="3" id="KW-1185">Reference proteome</keyword>
<comment type="caution">
    <text evidence="2">The sequence shown here is derived from an EMBL/GenBank/DDBJ whole genome shotgun (WGS) entry which is preliminary data.</text>
</comment>
<dbReference type="Gene3D" id="3.30.70.360">
    <property type="match status" value="1"/>
</dbReference>
<reference evidence="2 3" key="1">
    <citation type="submission" date="2024-08" db="EMBL/GenBank/DDBJ databases">
        <title>Clostridium lapicellarii sp. nov., and Clostridium renhuaiense sp. nov., two species isolated from the mud in a fermentation cellar used for producing sauce-flavour Chinese liquors.</title>
        <authorList>
            <person name="Yang F."/>
            <person name="Wang H."/>
            <person name="Chen L.Q."/>
            <person name="Zhou N."/>
            <person name="Lu J.J."/>
            <person name="Pu X.X."/>
            <person name="Wan B."/>
            <person name="Wang L."/>
            <person name="Liu S.J."/>
        </authorList>
    </citation>
    <scope>NUCLEOTIDE SEQUENCE [LARGE SCALE GENOMIC DNA]</scope>
    <source>
        <strain evidence="2 3">MT-113</strain>
    </source>
</reference>
<dbReference type="Pfam" id="PF07687">
    <property type="entry name" value="M20_dimer"/>
    <property type="match status" value="1"/>
</dbReference>
<accession>A0ABV4DWX7</accession>
<dbReference type="NCBIfam" id="TIGR01891">
    <property type="entry name" value="amidohydrolases"/>
    <property type="match status" value="1"/>
</dbReference>
<gene>
    <name evidence="2" type="ORF">AB8S09_08890</name>
</gene>
<sequence length="390" mass="43223">MESDILGKATDIKDWLVNLRRDFHRHPEQSFKEYRTSKIIAQNLINMGIKVDHIGETGIVGILEGNSKGNVIALRADIDALSVTEKTGLPFSSENIGYMHACGHDFHTSMLLGAAKLLSERKNELKGTVKFLFQPAEELAEGAKQMVQGGALENPDVDYIFGMHVWSDIPVNKVSLQEGPIMASADTWKLKVLGKSCHGSSSWEGVDSLVCSSAIVQGIQTIISRINDVRSPVVINIGTIRGGERFNITPGTTEMEGMNRTFNVNIRNKIPKWMERIIKNTCSAYGCDYKFDYNFKCSVTDNEPKYTRSAIESIKKFMGEDGIINIDRIMGSEDFSEYLGKIPGSLMLLGGRNEEKGCNHSHHSNYFNVDEDALPIGTAAYTQVAIDFLS</sequence>
<dbReference type="SUPFAM" id="SSF53187">
    <property type="entry name" value="Zn-dependent exopeptidases"/>
    <property type="match status" value="1"/>
</dbReference>
<feature type="domain" description="Peptidase M20 dimerisation" evidence="1">
    <location>
        <begin position="187"/>
        <end position="279"/>
    </location>
</feature>
<dbReference type="Gene3D" id="3.40.630.10">
    <property type="entry name" value="Zn peptidases"/>
    <property type="match status" value="1"/>
</dbReference>
<proteinExistence type="predicted"/>
<organism evidence="2 3">
    <name type="scientific">Clostridium lapidicellarium</name>
    <dbReference type="NCBI Taxonomy" id="3240931"/>
    <lineage>
        <taxon>Bacteria</taxon>
        <taxon>Bacillati</taxon>
        <taxon>Bacillota</taxon>
        <taxon>Clostridia</taxon>
        <taxon>Eubacteriales</taxon>
        <taxon>Clostridiaceae</taxon>
        <taxon>Clostridium</taxon>
    </lineage>
</organism>
<dbReference type="InterPro" id="IPR011650">
    <property type="entry name" value="Peptidase_M20_dimer"/>
</dbReference>
<dbReference type="Pfam" id="PF01546">
    <property type="entry name" value="Peptidase_M20"/>
    <property type="match status" value="1"/>
</dbReference>
<protein>
    <submittedName>
        <fullName evidence="2">M20 family metallopeptidase</fullName>
    </submittedName>
</protein>
<dbReference type="SUPFAM" id="SSF55031">
    <property type="entry name" value="Bacterial exopeptidase dimerisation domain"/>
    <property type="match status" value="1"/>
</dbReference>
<dbReference type="InterPro" id="IPR017439">
    <property type="entry name" value="Amidohydrolase"/>
</dbReference>